<evidence type="ECO:0000259" key="8">
    <source>
        <dbReference type="PROSITE" id="PS50035"/>
    </source>
</evidence>
<keyword evidence="5" id="KW-0442">Lipid degradation</keyword>
<dbReference type="SUPFAM" id="SSF56024">
    <property type="entry name" value="Phospholipase D/nuclease"/>
    <property type="match status" value="2"/>
</dbReference>
<dbReference type="InterPro" id="IPR001736">
    <property type="entry name" value="PLipase_D/transphosphatidylase"/>
</dbReference>
<evidence type="ECO:0000256" key="7">
    <source>
        <dbReference type="SAM" id="MobiDB-lite"/>
    </source>
</evidence>
<comment type="similarity">
    <text evidence="2">Belongs to the phospholipase D family.</text>
</comment>
<sequence length="588" mass="65834">MSDFQFRKEKEGFACKLWRGERMSLIGFDVEDPEPDLVGFSIEVKAPDAKDFEPLLNRLAFEYPKGAGSEVTGDRLFDSRLNPYQKFRWVHFPPDPKDGTYTYRVSKRHMKINGKVIAGTSLILGIEQSAVTYKGLVDVGFTRNFASSQAFREQFGDGEDIIPALSKDGLKFNKSKLKNERGQSVYEWLGFEARDLLFDFLDKTYRDKTLVLDVMAYDLNERSIVEALEKFGSRLRIIIDDSSSSDDTPHNSPASAESVSAKRLKAKGAEIVRTHFSGLQHNKVFISRNKKTGEPQRVLCGSTNFTYRGLYIQANNMLVFDAPSVAKLFGDMFDISFLDPSSLRKDDFTKKWHVGHAKNPLVKICFSPHTDTDLSLNPIAAAVDQATSSVFYSVAFLGQTTKGATREAFDRLAQRPVFSYGTVDAKRNLELLKPDGTRGVVDFAYLASKSPEPFKSEWSGGKGRNIHHKFVVTDFSLPSAKVFTGSSNFSPSGESGNGDHLIMIGDQRIATAYAIEAVRVFDHLHFRNKMRDAFGSKGEKLKGAKKPAAMTLQKPAAISGSDHNWFDRFYPKKGVKSQAKRDRLLFST</sequence>
<name>A0A2T5MBM5_9GAMM</name>
<dbReference type="InterPro" id="IPR051406">
    <property type="entry name" value="PLD_domain"/>
</dbReference>
<dbReference type="GO" id="GO:0016891">
    <property type="term" value="F:RNA endonuclease activity producing 5'-phosphomonoesters, hydrolytic mechanism"/>
    <property type="evidence" value="ECO:0007669"/>
    <property type="project" value="TreeGrafter"/>
</dbReference>
<dbReference type="GO" id="GO:0006793">
    <property type="term" value="P:phosphorus metabolic process"/>
    <property type="evidence" value="ECO:0007669"/>
    <property type="project" value="UniProtKB-ARBA"/>
</dbReference>
<dbReference type="PANTHER" id="PTHR43856:SF1">
    <property type="entry name" value="MITOCHONDRIAL CARDIOLIPIN HYDROLASE"/>
    <property type="match status" value="1"/>
</dbReference>
<feature type="domain" description="PLD phosphodiesterase" evidence="8">
    <location>
        <begin position="462"/>
        <end position="493"/>
    </location>
</feature>
<comment type="caution">
    <text evidence="9">The sequence shown here is derived from an EMBL/GenBank/DDBJ whole genome shotgun (WGS) entry which is preliminary data.</text>
</comment>
<gene>
    <name evidence="9" type="ORF">CJD38_17500</name>
</gene>
<evidence type="ECO:0000256" key="6">
    <source>
        <dbReference type="ARBA" id="ARBA00023098"/>
    </source>
</evidence>
<dbReference type="Pfam" id="PF13091">
    <property type="entry name" value="PLDc_2"/>
    <property type="match status" value="1"/>
</dbReference>
<evidence type="ECO:0000313" key="10">
    <source>
        <dbReference type="Proteomes" id="UP000244248"/>
    </source>
</evidence>
<dbReference type="CDD" id="cd09173">
    <property type="entry name" value="PLDc_Nuc_like_unchar1_2"/>
    <property type="match status" value="1"/>
</dbReference>
<evidence type="ECO:0000256" key="5">
    <source>
        <dbReference type="ARBA" id="ARBA00022963"/>
    </source>
</evidence>
<dbReference type="PANTHER" id="PTHR43856">
    <property type="entry name" value="CARDIOLIPIN HYDROLASE"/>
    <property type="match status" value="1"/>
</dbReference>
<dbReference type="EC" id="3.1.4.4" evidence="3"/>
<evidence type="ECO:0000313" key="9">
    <source>
        <dbReference type="EMBL" id="PTU29144.1"/>
    </source>
</evidence>
<dbReference type="EMBL" id="QANS01000008">
    <property type="protein sequence ID" value="PTU29144.1"/>
    <property type="molecule type" value="Genomic_DNA"/>
</dbReference>
<comment type="catalytic activity">
    <reaction evidence="1">
        <text>a 1,2-diacyl-sn-glycero-3-phosphocholine + H2O = a 1,2-diacyl-sn-glycero-3-phosphate + choline + H(+)</text>
        <dbReference type="Rhea" id="RHEA:14445"/>
        <dbReference type="ChEBI" id="CHEBI:15354"/>
        <dbReference type="ChEBI" id="CHEBI:15377"/>
        <dbReference type="ChEBI" id="CHEBI:15378"/>
        <dbReference type="ChEBI" id="CHEBI:57643"/>
        <dbReference type="ChEBI" id="CHEBI:58608"/>
        <dbReference type="EC" id="3.1.4.4"/>
    </reaction>
</comment>
<keyword evidence="4" id="KW-0378">Hydrolase</keyword>
<protein>
    <recommendedName>
        <fullName evidence="3">phospholipase D</fullName>
        <ecNumber evidence="3">3.1.4.4</ecNumber>
    </recommendedName>
</protein>
<dbReference type="InterPro" id="IPR025202">
    <property type="entry name" value="PLD-like_dom"/>
</dbReference>
<evidence type="ECO:0000256" key="4">
    <source>
        <dbReference type="ARBA" id="ARBA00022801"/>
    </source>
</evidence>
<accession>A0A2T5MBM5</accession>
<keyword evidence="6" id="KW-0443">Lipid metabolism</keyword>
<dbReference type="PROSITE" id="PS50035">
    <property type="entry name" value="PLD"/>
    <property type="match status" value="1"/>
</dbReference>
<keyword evidence="10" id="KW-1185">Reference proteome</keyword>
<dbReference type="GO" id="GO:0016042">
    <property type="term" value="P:lipid catabolic process"/>
    <property type="evidence" value="ECO:0007669"/>
    <property type="project" value="UniProtKB-KW"/>
</dbReference>
<proteinExistence type="inferred from homology"/>
<dbReference type="OrthoDB" id="9789376at2"/>
<evidence type="ECO:0000256" key="3">
    <source>
        <dbReference type="ARBA" id="ARBA00012027"/>
    </source>
</evidence>
<evidence type="ECO:0000256" key="1">
    <source>
        <dbReference type="ARBA" id="ARBA00000798"/>
    </source>
</evidence>
<feature type="region of interest" description="Disordered" evidence="7">
    <location>
        <begin position="242"/>
        <end position="261"/>
    </location>
</feature>
<dbReference type="Gene3D" id="3.30.870.10">
    <property type="entry name" value="Endonuclease Chain A"/>
    <property type="match status" value="2"/>
</dbReference>
<organism evidence="9 10">
    <name type="scientific">Stenotrophobium rhamnosiphilum</name>
    <dbReference type="NCBI Taxonomy" id="2029166"/>
    <lineage>
        <taxon>Bacteria</taxon>
        <taxon>Pseudomonadati</taxon>
        <taxon>Pseudomonadota</taxon>
        <taxon>Gammaproteobacteria</taxon>
        <taxon>Nevskiales</taxon>
        <taxon>Nevskiaceae</taxon>
        <taxon>Stenotrophobium</taxon>
    </lineage>
</organism>
<evidence type="ECO:0000256" key="2">
    <source>
        <dbReference type="ARBA" id="ARBA00008664"/>
    </source>
</evidence>
<reference evidence="9 10" key="1">
    <citation type="submission" date="2018-04" db="EMBL/GenBank/DDBJ databases">
        <title>Novel species isolated from glacier.</title>
        <authorList>
            <person name="Liu Q."/>
            <person name="Xin Y.-H."/>
        </authorList>
    </citation>
    <scope>NUCLEOTIDE SEQUENCE [LARGE SCALE GENOMIC DNA]</scope>
    <source>
        <strain evidence="9 10">GT1R17</strain>
    </source>
</reference>
<dbReference type="GO" id="GO:0004630">
    <property type="term" value="F:phospholipase D activity"/>
    <property type="evidence" value="ECO:0007669"/>
    <property type="project" value="UniProtKB-EC"/>
</dbReference>
<dbReference type="AlphaFoldDB" id="A0A2T5MBM5"/>
<dbReference type="Proteomes" id="UP000244248">
    <property type="component" value="Unassembled WGS sequence"/>
</dbReference>